<dbReference type="Pfam" id="PF13812">
    <property type="entry name" value="PPR_3"/>
    <property type="match status" value="1"/>
</dbReference>
<feature type="repeat" description="PPR" evidence="3">
    <location>
        <begin position="586"/>
        <end position="620"/>
    </location>
</feature>
<comment type="similarity">
    <text evidence="1">Belongs to the PPR family. P subfamily.</text>
</comment>
<feature type="region of interest" description="Disordered" evidence="4">
    <location>
        <begin position="28"/>
        <end position="55"/>
    </location>
</feature>
<feature type="repeat" description="PPR" evidence="3">
    <location>
        <begin position="481"/>
        <end position="515"/>
    </location>
</feature>
<dbReference type="PROSITE" id="PS51375">
    <property type="entry name" value="PPR"/>
    <property type="match status" value="9"/>
</dbReference>
<evidence type="ECO:0000256" key="3">
    <source>
        <dbReference type="PROSITE-ProRule" id="PRU00708"/>
    </source>
</evidence>
<reference evidence="5" key="1">
    <citation type="submission" date="2021-01" db="EMBL/GenBank/DDBJ databases">
        <authorList>
            <person name="Bezrukov I."/>
        </authorList>
    </citation>
    <scope>NUCLEOTIDE SEQUENCE</scope>
</reference>
<evidence type="ECO:0000256" key="4">
    <source>
        <dbReference type="SAM" id="MobiDB-lite"/>
    </source>
</evidence>
<keyword evidence="2" id="KW-0677">Repeat</keyword>
<dbReference type="InterPro" id="IPR051240">
    <property type="entry name" value="Mito_RNA-Proc/Resp"/>
</dbReference>
<feature type="repeat" description="PPR" evidence="3">
    <location>
        <begin position="446"/>
        <end position="480"/>
    </location>
</feature>
<dbReference type="InterPro" id="IPR011990">
    <property type="entry name" value="TPR-like_helical_dom_sf"/>
</dbReference>
<dbReference type="PANTHER" id="PTHR47933:SF11">
    <property type="entry name" value="PENTATRICOPEPTIDE REPEAT-CONTAINING PROTEIN 2"/>
    <property type="match status" value="1"/>
</dbReference>
<dbReference type="Pfam" id="PF01535">
    <property type="entry name" value="PPR"/>
    <property type="match status" value="2"/>
</dbReference>
<sequence length="768" mass="87534">MLNLRVNRLLRRPLFRFSPCSISYGEADDASFSTSSSKNPGFIHGQEIQGDSSQEDDHLGEFRQLGFGKSSALNARSVGDAEFGQIRNPKFNRFDEINELGEDDDDDEEGNVTSGDECDDDDDFVVLRSVGKIPQSREDVGRFDVEEDESRHPLVREIGRLIGLRSSWNPKYEGQMRNLLRSLKPSQVCAVLRSQDDERVALKFFYWADRQWRYRHDPMVYYSMLEVLSKTKLCQGARRVLVLMKRRGIYRTPEAFSRVMVSYSRAGQLRDALKVLTLMQRAGVEPNLLICNTTIDVFVRANRLEKALRFLERMQVVEKRVVEVRDLMKKMAKEHGLVPDQVTYNTLIHMLTKHDHADEALWFLKDAEEKGFRIDKVGYSAIVHALCNEGRMSEAKDLINEMLSKGHCPPDVVTYTAVVNGFCRLGEVDKAKKLLQIMHTHGYKPNTVSYTALLNGLCRTGKSLEAREMMNMSEEQWWSPNSITYSVLMHGLRKEGKLSEACDVVREMVLKGFFPGPVEINLLLQSLCRDGRTHEARKFMEECLNKGCAINVVNFTTVIHGFCQNDELDAALSVLDDMYLINKHADVFTYTTLVDALGKKGRIAEATELMKKMLHKGIDPTPVTYRTVIHRYCQMGKVDDLVAILEKMILRQKCKTIYNQVIEKLCGLGKLEEADKLLGKVLRTASRSDAKTCYALMEGYLKKGVPLSAYKVACRMFNRNLIPDVKMCEKLSKRLVLEGKVDEADQLMLRLVERGHISPQSLKQSMVS</sequence>
<dbReference type="Proteomes" id="UP000682877">
    <property type="component" value="Chromosome 1"/>
</dbReference>
<evidence type="ECO:0008006" key="7">
    <source>
        <dbReference type="Google" id="ProtNLM"/>
    </source>
</evidence>
<feature type="repeat" description="PPR" evidence="3">
    <location>
        <begin position="340"/>
        <end position="374"/>
    </location>
</feature>
<dbReference type="Pfam" id="PF12854">
    <property type="entry name" value="PPR_1"/>
    <property type="match status" value="2"/>
</dbReference>
<feature type="repeat" description="PPR" evidence="3">
    <location>
        <begin position="516"/>
        <end position="550"/>
    </location>
</feature>
<evidence type="ECO:0000256" key="1">
    <source>
        <dbReference type="ARBA" id="ARBA00007626"/>
    </source>
</evidence>
<proteinExistence type="inferred from homology"/>
<evidence type="ECO:0000313" key="5">
    <source>
        <dbReference type="EMBL" id="CAE5958885.1"/>
    </source>
</evidence>
<dbReference type="PANTHER" id="PTHR47933">
    <property type="entry name" value="PENTATRICOPEPTIDE REPEAT-CONTAINING PROTEIN 1, MITOCHONDRIAL"/>
    <property type="match status" value="1"/>
</dbReference>
<organism evidence="5 6">
    <name type="scientific">Arabidopsis arenosa</name>
    <name type="common">Sand rock-cress</name>
    <name type="synonym">Cardaminopsis arenosa</name>
    <dbReference type="NCBI Taxonomy" id="38785"/>
    <lineage>
        <taxon>Eukaryota</taxon>
        <taxon>Viridiplantae</taxon>
        <taxon>Streptophyta</taxon>
        <taxon>Embryophyta</taxon>
        <taxon>Tracheophyta</taxon>
        <taxon>Spermatophyta</taxon>
        <taxon>Magnoliopsida</taxon>
        <taxon>eudicotyledons</taxon>
        <taxon>Gunneridae</taxon>
        <taxon>Pentapetalae</taxon>
        <taxon>rosids</taxon>
        <taxon>malvids</taxon>
        <taxon>Brassicales</taxon>
        <taxon>Brassicaceae</taxon>
        <taxon>Camelineae</taxon>
        <taxon>Arabidopsis</taxon>
    </lineage>
</organism>
<feature type="repeat" description="PPR" evidence="3">
    <location>
        <begin position="375"/>
        <end position="409"/>
    </location>
</feature>
<dbReference type="EMBL" id="LR999451">
    <property type="protein sequence ID" value="CAE5958885.1"/>
    <property type="molecule type" value="Genomic_DNA"/>
</dbReference>
<feature type="repeat" description="PPR" evidence="3">
    <location>
        <begin position="411"/>
        <end position="445"/>
    </location>
</feature>
<dbReference type="AlphaFoldDB" id="A0A8S1ZNE6"/>
<evidence type="ECO:0000313" key="6">
    <source>
        <dbReference type="Proteomes" id="UP000682877"/>
    </source>
</evidence>
<dbReference type="Gene3D" id="1.25.40.10">
    <property type="entry name" value="Tetratricopeptide repeat domain"/>
    <property type="match status" value="7"/>
</dbReference>
<feature type="repeat" description="PPR" evidence="3">
    <location>
        <begin position="621"/>
        <end position="651"/>
    </location>
</feature>
<keyword evidence="6" id="KW-1185">Reference proteome</keyword>
<dbReference type="NCBIfam" id="TIGR00756">
    <property type="entry name" value="PPR"/>
    <property type="match status" value="8"/>
</dbReference>
<dbReference type="Pfam" id="PF13041">
    <property type="entry name" value="PPR_2"/>
    <property type="match status" value="3"/>
</dbReference>
<feature type="repeat" description="PPR" evidence="3">
    <location>
        <begin position="252"/>
        <end position="286"/>
    </location>
</feature>
<accession>A0A8S1ZNE6</accession>
<dbReference type="InterPro" id="IPR002885">
    <property type="entry name" value="PPR_rpt"/>
</dbReference>
<gene>
    <name evidence="5" type="ORF">AARE701A_LOCUS2450</name>
</gene>
<evidence type="ECO:0000256" key="2">
    <source>
        <dbReference type="ARBA" id="ARBA00022737"/>
    </source>
</evidence>
<feature type="region of interest" description="Disordered" evidence="4">
    <location>
        <begin position="100"/>
        <end position="121"/>
    </location>
</feature>
<protein>
    <recommendedName>
        <fullName evidence="7">Pentatricopeptide repeat-containing protein</fullName>
    </recommendedName>
</protein>
<name>A0A8S1ZNE6_ARAAE</name>
<dbReference type="GO" id="GO:0003729">
    <property type="term" value="F:mRNA binding"/>
    <property type="evidence" value="ECO:0007669"/>
    <property type="project" value="TreeGrafter"/>
</dbReference>